<evidence type="ECO:0000256" key="5">
    <source>
        <dbReference type="ARBA" id="ARBA00023242"/>
    </source>
</evidence>
<dbReference type="Proteomes" id="UP000095009">
    <property type="component" value="Unassembled WGS sequence"/>
</dbReference>
<evidence type="ECO:0000256" key="7">
    <source>
        <dbReference type="ARBA" id="ARBA00093655"/>
    </source>
</evidence>
<dbReference type="SUPFAM" id="SSF48371">
    <property type="entry name" value="ARM repeat"/>
    <property type="match status" value="1"/>
</dbReference>
<dbReference type="GO" id="GO:0046695">
    <property type="term" value="C:SLIK (SAGA-like) complex"/>
    <property type="evidence" value="ECO:0007669"/>
    <property type="project" value="InterPro"/>
</dbReference>
<evidence type="ECO:0000256" key="2">
    <source>
        <dbReference type="ARBA" id="ARBA00007688"/>
    </source>
</evidence>
<dbReference type="EMBL" id="KV454406">
    <property type="protein sequence ID" value="ODQ68669.1"/>
    <property type="molecule type" value="Genomic_DNA"/>
</dbReference>
<dbReference type="InterPro" id="IPR016024">
    <property type="entry name" value="ARM-type_fold"/>
</dbReference>
<evidence type="ECO:0000313" key="10">
    <source>
        <dbReference type="Proteomes" id="UP000095009"/>
    </source>
</evidence>
<dbReference type="InterPro" id="IPR011442">
    <property type="entry name" value="TAF6_C"/>
</dbReference>
<dbReference type="Pfam" id="PF02969">
    <property type="entry name" value="TAF"/>
    <property type="match status" value="1"/>
</dbReference>
<dbReference type="Gene3D" id="1.25.40.770">
    <property type="entry name" value="TAF6, C-terminal HEAT repeat domain"/>
    <property type="match status" value="1"/>
</dbReference>
<protein>
    <recommendedName>
        <fullName evidence="6">TBP-associated factor 6</fullName>
    </recommendedName>
    <alternativeName>
        <fullName evidence="7">Transcription initiation factor TFIID subunit 6</fullName>
    </alternativeName>
</protein>
<dbReference type="GO" id="GO:0051123">
    <property type="term" value="P:RNA polymerase II preinitiation complex assembly"/>
    <property type="evidence" value="ECO:0007669"/>
    <property type="project" value="TreeGrafter"/>
</dbReference>
<keyword evidence="3" id="KW-0805">Transcription regulation</keyword>
<dbReference type="GO" id="GO:0003713">
    <property type="term" value="F:transcription coactivator activity"/>
    <property type="evidence" value="ECO:0007669"/>
    <property type="project" value="TreeGrafter"/>
</dbReference>
<dbReference type="GO" id="GO:0000124">
    <property type="term" value="C:SAGA complex"/>
    <property type="evidence" value="ECO:0007669"/>
    <property type="project" value="EnsemblFungi"/>
</dbReference>
<dbReference type="PANTHER" id="PTHR10221">
    <property type="entry name" value="TRANSCRIPTION INITIATION FACTOR TFIID SUBUNIT 6"/>
    <property type="match status" value="1"/>
</dbReference>
<dbReference type="InterPro" id="IPR004823">
    <property type="entry name" value="TAF_TATA-bd_Histone-like_dom"/>
</dbReference>
<evidence type="ECO:0000256" key="6">
    <source>
        <dbReference type="ARBA" id="ARBA00076308"/>
    </source>
</evidence>
<dbReference type="GO" id="GO:0046982">
    <property type="term" value="F:protein heterodimerization activity"/>
    <property type="evidence" value="ECO:0007669"/>
    <property type="project" value="InterPro"/>
</dbReference>
<keyword evidence="4" id="KW-0804">Transcription</keyword>
<dbReference type="Pfam" id="PF07571">
    <property type="entry name" value="TAF6_C"/>
    <property type="match status" value="1"/>
</dbReference>
<dbReference type="InterPro" id="IPR037796">
    <property type="entry name" value="TAF6"/>
</dbReference>
<dbReference type="InterPro" id="IPR009072">
    <property type="entry name" value="Histone-fold"/>
</dbReference>
<sequence>MAAHGIKLSHTLWSPYDTVRDVAENIGINNLPDEVSKTLAMDIEYRIHEVIEQALKFMRHSKRTTLTTNDISESLRVLNVEPLYGYETARPLTFNEALVGPGQTLYYADDEEVDFEKIINQPLPKVPRAPTFTAHWLAIEGVQPAIPQNPLSSEIRSMPLSLRGSQTSNARTALASMSEVKPLVKHVLSKELQLYFDRVVGALTQASTSPATVNGGYISTSMSNDDHMKNAALSSLKNDPGLHQLVPYFVQFVAEKITHNLKNIHLLITMLEVIDAMLSNPTIFIEPYIHALMPSVLTLLLAKKIGTKSDIGSLTHFKVREFSASLLKSICDNYGETYHTLKPRVTRTLLKGFMDVTKPIGTLYGSIVGLKALGPEVVRIVVIGNIKIWENGVSQKQNLKPEDRAVLNRAVIDSLRLMKSEVIALKYAEGNSTELSEADTNKLTSIVGSRVIDLVLRESDGVDIARGIIDSDIKL</sequence>
<dbReference type="CDD" id="cd22931">
    <property type="entry name" value="HFD_TAF6"/>
    <property type="match status" value="1"/>
</dbReference>
<dbReference type="GO" id="GO:0005669">
    <property type="term" value="C:transcription factor TFIID complex"/>
    <property type="evidence" value="ECO:0007669"/>
    <property type="project" value="EnsemblFungi"/>
</dbReference>
<comment type="similarity">
    <text evidence="2">Belongs to the TAF6 family.</text>
</comment>
<organism evidence="9 10">
    <name type="scientific">Nadsonia fulvescens var. elongata DSM 6958</name>
    <dbReference type="NCBI Taxonomy" id="857566"/>
    <lineage>
        <taxon>Eukaryota</taxon>
        <taxon>Fungi</taxon>
        <taxon>Dikarya</taxon>
        <taxon>Ascomycota</taxon>
        <taxon>Saccharomycotina</taxon>
        <taxon>Dipodascomycetes</taxon>
        <taxon>Dipodascales</taxon>
        <taxon>Dipodascales incertae sedis</taxon>
        <taxon>Nadsonia</taxon>
    </lineage>
</organism>
<dbReference type="PANTHER" id="PTHR10221:SF9">
    <property type="entry name" value="TRANSCRIPTION INITIATION FACTOR TFIID SUBUNIT 6"/>
    <property type="match status" value="1"/>
</dbReference>
<evidence type="ECO:0000256" key="3">
    <source>
        <dbReference type="ARBA" id="ARBA00023015"/>
    </source>
</evidence>
<dbReference type="SUPFAM" id="SSF47113">
    <property type="entry name" value="Histone-fold"/>
    <property type="match status" value="1"/>
</dbReference>
<dbReference type="FunFam" id="1.25.40.770:FF:000001">
    <property type="entry name" value="Transcription initiation factor TFIID subunit 6"/>
    <property type="match status" value="1"/>
</dbReference>
<keyword evidence="5" id="KW-0539">Nucleus</keyword>
<dbReference type="Gene3D" id="1.10.20.10">
    <property type="entry name" value="Histone, subunit A"/>
    <property type="match status" value="1"/>
</dbReference>
<evidence type="ECO:0000256" key="1">
    <source>
        <dbReference type="ARBA" id="ARBA00004123"/>
    </source>
</evidence>
<reference evidence="9 10" key="1">
    <citation type="journal article" date="2016" name="Proc. Natl. Acad. Sci. U.S.A.">
        <title>Comparative genomics of biotechnologically important yeasts.</title>
        <authorList>
            <person name="Riley R."/>
            <person name="Haridas S."/>
            <person name="Wolfe K.H."/>
            <person name="Lopes M.R."/>
            <person name="Hittinger C.T."/>
            <person name="Goeker M."/>
            <person name="Salamov A.A."/>
            <person name="Wisecaver J.H."/>
            <person name="Long T.M."/>
            <person name="Calvey C.H."/>
            <person name="Aerts A.L."/>
            <person name="Barry K.W."/>
            <person name="Choi C."/>
            <person name="Clum A."/>
            <person name="Coughlan A.Y."/>
            <person name="Deshpande S."/>
            <person name="Douglass A.P."/>
            <person name="Hanson S.J."/>
            <person name="Klenk H.-P."/>
            <person name="LaButti K.M."/>
            <person name="Lapidus A."/>
            <person name="Lindquist E.A."/>
            <person name="Lipzen A.M."/>
            <person name="Meier-Kolthoff J.P."/>
            <person name="Ohm R.A."/>
            <person name="Otillar R.P."/>
            <person name="Pangilinan J.L."/>
            <person name="Peng Y."/>
            <person name="Rokas A."/>
            <person name="Rosa C.A."/>
            <person name="Scheuner C."/>
            <person name="Sibirny A.A."/>
            <person name="Slot J.C."/>
            <person name="Stielow J.B."/>
            <person name="Sun H."/>
            <person name="Kurtzman C.P."/>
            <person name="Blackwell M."/>
            <person name="Grigoriev I.V."/>
            <person name="Jeffries T.W."/>
        </authorList>
    </citation>
    <scope>NUCLEOTIDE SEQUENCE [LARGE SCALE GENOMIC DNA]</scope>
    <source>
        <strain evidence="9 10">DSM 6958</strain>
    </source>
</reference>
<keyword evidence="10" id="KW-1185">Reference proteome</keyword>
<dbReference type="STRING" id="857566.A0A1E3PTC0"/>
<dbReference type="GO" id="GO:0016251">
    <property type="term" value="F:RNA polymerase II general transcription initiation factor activity"/>
    <property type="evidence" value="ECO:0007669"/>
    <property type="project" value="InterPro"/>
</dbReference>
<accession>A0A1E3PTC0</accession>
<dbReference type="CDD" id="cd08050">
    <property type="entry name" value="TAF6C"/>
    <property type="match status" value="1"/>
</dbReference>
<dbReference type="AlphaFoldDB" id="A0A1E3PTC0"/>
<feature type="domain" description="TATA box binding protein associated factor (TAF) histone-like fold" evidence="8">
    <location>
        <begin position="12"/>
        <end position="76"/>
    </location>
</feature>
<gene>
    <name evidence="9" type="ORF">NADFUDRAFT_45153</name>
</gene>
<evidence type="ECO:0000259" key="8">
    <source>
        <dbReference type="SMART" id="SM00803"/>
    </source>
</evidence>
<dbReference type="OrthoDB" id="361039at2759"/>
<dbReference type="FunFam" id="1.10.20.10:FF:000033">
    <property type="entry name" value="Transcription initiation factor TFIID complex subunit"/>
    <property type="match status" value="1"/>
</dbReference>
<dbReference type="InterPro" id="IPR046344">
    <property type="entry name" value="TAF6_C_sf"/>
</dbReference>
<dbReference type="GO" id="GO:0006325">
    <property type="term" value="P:chromatin organization"/>
    <property type="evidence" value="ECO:0007669"/>
    <property type="project" value="UniProtKB-ARBA"/>
</dbReference>
<evidence type="ECO:0000313" key="9">
    <source>
        <dbReference type="EMBL" id="ODQ68669.1"/>
    </source>
</evidence>
<dbReference type="SMART" id="SM00803">
    <property type="entry name" value="TAF"/>
    <property type="match status" value="1"/>
</dbReference>
<proteinExistence type="inferred from homology"/>
<comment type="subcellular location">
    <subcellularLocation>
        <location evidence="1">Nucleus</location>
    </subcellularLocation>
</comment>
<name>A0A1E3PTC0_9ASCO</name>
<evidence type="ECO:0000256" key="4">
    <source>
        <dbReference type="ARBA" id="ARBA00023163"/>
    </source>
</evidence>